<keyword evidence="6" id="KW-0812">Transmembrane</keyword>
<dbReference type="Gene3D" id="1.10.287.130">
    <property type="match status" value="1"/>
</dbReference>
<dbReference type="InterPro" id="IPR004358">
    <property type="entry name" value="Sig_transdc_His_kin-like_C"/>
</dbReference>
<evidence type="ECO:0000256" key="2">
    <source>
        <dbReference type="ARBA" id="ARBA00004236"/>
    </source>
</evidence>
<dbReference type="Pfam" id="PF02518">
    <property type="entry name" value="HATPase_c"/>
    <property type="match status" value="1"/>
</dbReference>
<protein>
    <recommendedName>
        <fullName evidence="3">histidine kinase</fullName>
        <ecNumber evidence="3">2.7.13.3</ecNumber>
    </recommendedName>
</protein>
<evidence type="ECO:0000256" key="11">
    <source>
        <dbReference type="SAM" id="MobiDB-lite"/>
    </source>
</evidence>
<dbReference type="RefSeq" id="WP_117400999.1">
    <property type="nucleotide sequence ID" value="NZ_QVNQ01000005.1"/>
</dbReference>
<feature type="region of interest" description="Disordered" evidence="11">
    <location>
        <begin position="130"/>
        <end position="154"/>
    </location>
</feature>
<name>A0A372GGT3_9ACTN</name>
<keyword evidence="9" id="KW-0902">Two-component regulatory system</keyword>
<dbReference type="AlphaFoldDB" id="A0A372GGT3"/>
<evidence type="ECO:0000256" key="6">
    <source>
        <dbReference type="ARBA" id="ARBA00022692"/>
    </source>
</evidence>
<dbReference type="InterPro" id="IPR003661">
    <property type="entry name" value="HisK_dim/P_dom"/>
</dbReference>
<dbReference type="EC" id="2.7.13.3" evidence="3"/>
<sequence length="369" mass="39738">MEAVEEGTDDRVRMWAPVGQAVALLLGPYAEVVLHDPDTDRILAIWNPMSFRGPGDPSMPADGRRLSSVSAVQREPDGKAAAVLCVNLDRTPLEQASAVLTAFGDPTVLQPEPLFDQDRAETGADIMALATDRPDRTQPRPIRQPGDPPSPLSAYEERHRRFSVALAHELRTPVAALGLQLEEALAHAEGDETRSALHGALRAAERLGMLVNDLLFLEQVDAARNSARQPVDLTSLIIQQNSQGSRHQTRLDLAQSLTVPGIPALLARLVTNLLDNAERHASSAVTVTLRHRDHQAVITVTDDGPGIPSPHRDRVFDLFYRPDTARSRQAGGAGLGLTIARAIAGVHHGTLTTAATDDGAQLTCRLPAQ</sequence>
<comment type="subcellular location">
    <subcellularLocation>
        <location evidence="2">Cell membrane</location>
    </subcellularLocation>
</comment>
<evidence type="ECO:0000256" key="4">
    <source>
        <dbReference type="ARBA" id="ARBA00022553"/>
    </source>
</evidence>
<dbReference type="SUPFAM" id="SSF55874">
    <property type="entry name" value="ATPase domain of HSP90 chaperone/DNA topoisomerase II/histidine kinase"/>
    <property type="match status" value="1"/>
</dbReference>
<evidence type="ECO:0000256" key="1">
    <source>
        <dbReference type="ARBA" id="ARBA00000085"/>
    </source>
</evidence>
<evidence type="ECO:0000256" key="7">
    <source>
        <dbReference type="ARBA" id="ARBA00022777"/>
    </source>
</evidence>
<dbReference type="InterPro" id="IPR036890">
    <property type="entry name" value="HATPase_C_sf"/>
</dbReference>
<evidence type="ECO:0000259" key="12">
    <source>
        <dbReference type="PROSITE" id="PS50109"/>
    </source>
</evidence>
<dbReference type="InterPro" id="IPR003594">
    <property type="entry name" value="HATPase_dom"/>
</dbReference>
<feature type="domain" description="Histidine kinase" evidence="12">
    <location>
        <begin position="165"/>
        <end position="369"/>
    </location>
</feature>
<evidence type="ECO:0000256" key="8">
    <source>
        <dbReference type="ARBA" id="ARBA00022989"/>
    </source>
</evidence>
<dbReference type="CDD" id="cd00075">
    <property type="entry name" value="HATPase"/>
    <property type="match status" value="1"/>
</dbReference>
<dbReference type="Gene3D" id="3.30.565.10">
    <property type="entry name" value="Histidine kinase-like ATPase, C-terminal domain"/>
    <property type="match status" value="1"/>
</dbReference>
<dbReference type="PROSITE" id="PS50109">
    <property type="entry name" value="HIS_KIN"/>
    <property type="match status" value="1"/>
</dbReference>
<keyword evidence="5" id="KW-0808">Transferase</keyword>
<dbReference type="InterPro" id="IPR050428">
    <property type="entry name" value="TCS_sensor_his_kinase"/>
</dbReference>
<dbReference type="SMART" id="SM00388">
    <property type="entry name" value="HisKA"/>
    <property type="match status" value="1"/>
</dbReference>
<dbReference type="SUPFAM" id="SSF47384">
    <property type="entry name" value="Homodimeric domain of signal transducing histidine kinase"/>
    <property type="match status" value="1"/>
</dbReference>
<dbReference type="InterPro" id="IPR005467">
    <property type="entry name" value="His_kinase_dom"/>
</dbReference>
<dbReference type="PANTHER" id="PTHR45436">
    <property type="entry name" value="SENSOR HISTIDINE KINASE YKOH"/>
    <property type="match status" value="1"/>
</dbReference>
<dbReference type="SMART" id="SM00387">
    <property type="entry name" value="HATPase_c"/>
    <property type="match status" value="1"/>
</dbReference>
<keyword evidence="4" id="KW-0597">Phosphoprotein</keyword>
<comment type="caution">
    <text evidence="13">The sequence shown here is derived from an EMBL/GenBank/DDBJ whole genome shotgun (WGS) entry which is preliminary data.</text>
</comment>
<evidence type="ECO:0000256" key="10">
    <source>
        <dbReference type="ARBA" id="ARBA00023136"/>
    </source>
</evidence>
<keyword evidence="10" id="KW-0472">Membrane</keyword>
<dbReference type="Pfam" id="PF00512">
    <property type="entry name" value="HisKA"/>
    <property type="match status" value="1"/>
</dbReference>
<dbReference type="GO" id="GO:0005886">
    <property type="term" value="C:plasma membrane"/>
    <property type="evidence" value="ECO:0007669"/>
    <property type="project" value="UniProtKB-SubCell"/>
</dbReference>
<accession>A0A372GGT3</accession>
<keyword evidence="8" id="KW-1133">Transmembrane helix</keyword>
<evidence type="ECO:0000256" key="3">
    <source>
        <dbReference type="ARBA" id="ARBA00012438"/>
    </source>
</evidence>
<proteinExistence type="predicted"/>
<evidence type="ECO:0000256" key="9">
    <source>
        <dbReference type="ARBA" id="ARBA00023012"/>
    </source>
</evidence>
<dbReference type="OrthoDB" id="9757990at2"/>
<comment type="catalytic activity">
    <reaction evidence="1">
        <text>ATP + protein L-histidine = ADP + protein N-phospho-L-histidine.</text>
        <dbReference type="EC" id="2.7.13.3"/>
    </reaction>
</comment>
<dbReference type="InterPro" id="IPR036097">
    <property type="entry name" value="HisK_dim/P_sf"/>
</dbReference>
<keyword evidence="7" id="KW-0418">Kinase</keyword>
<evidence type="ECO:0000313" key="13">
    <source>
        <dbReference type="EMBL" id="RFS84309.1"/>
    </source>
</evidence>
<evidence type="ECO:0000256" key="5">
    <source>
        <dbReference type="ARBA" id="ARBA00022679"/>
    </source>
</evidence>
<organism evidence="13 14">
    <name type="scientific">Actinomadura spongiicola</name>
    <dbReference type="NCBI Taxonomy" id="2303421"/>
    <lineage>
        <taxon>Bacteria</taxon>
        <taxon>Bacillati</taxon>
        <taxon>Actinomycetota</taxon>
        <taxon>Actinomycetes</taxon>
        <taxon>Streptosporangiales</taxon>
        <taxon>Thermomonosporaceae</taxon>
        <taxon>Actinomadura</taxon>
    </lineage>
</organism>
<evidence type="ECO:0000313" key="14">
    <source>
        <dbReference type="Proteomes" id="UP000262882"/>
    </source>
</evidence>
<dbReference type="Proteomes" id="UP000262882">
    <property type="component" value="Unassembled WGS sequence"/>
</dbReference>
<reference evidence="13 14" key="1">
    <citation type="submission" date="2018-08" db="EMBL/GenBank/DDBJ databases">
        <title>Actinomadura spongicola sp. nov., isolated from marine sponge Leucetta chagosensis.</title>
        <authorList>
            <person name="Li L."/>
            <person name="Lin H.W."/>
        </authorList>
    </citation>
    <scope>NUCLEOTIDE SEQUENCE [LARGE SCALE GENOMIC DNA]</scope>
    <source>
        <strain evidence="13 14">LHW52907</strain>
    </source>
</reference>
<dbReference type="GO" id="GO:0000155">
    <property type="term" value="F:phosphorelay sensor kinase activity"/>
    <property type="evidence" value="ECO:0007669"/>
    <property type="project" value="InterPro"/>
</dbReference>
<keyword evidence="14" id="KW-1185">Reference proteome</keyword>
<dbReference type="PANTHER" id="PTHR45436:SF5">
    <property type="entry name" value="SENSOR HISTIDINE KINASE TRCS"/>
    <property type="match status" value="1"/>
</dbReference>
<gene>
    <name evidence="13" type="ORF">D0T12_19515</name>
</gene>
<dbReference type="CDD" id="cd00082">
    <property type="entry name" value="HisKA"/>
    <property type="match status" value="1"/>
</dbReference>
<dbReference type="EMBL" id="QVNQ01000005">
    <property type="protein sequence ID" value="RFS84309.1"/>
    <property type="molecule type" value="Genomic_DNA"/>
</dbReference>
<dbReference type="PRINTS" id="PR00344">
    <property type="entry name" value="BCTRLSENSOR"/>
</dbReference>